<organism evidence="1 2">
    <name type="scientific">Ramlibacter monticola</name>
    <dbReference type="NCBI Taxonomy" id="1926872"/>
    <lineage>
        <taxon>Bacteria</taxon>
        <taxon>Pseudomonadati</taxon>
        <taxon>Pseudomonadota</taxon>
        <taxon>Betaproteobacteria</taxon>
        <taxon>Burkholderiales</taxon>
        <taxon>Comamonadaceae</taxon>
        <taxon>Ramlibacter</taxon>
    </lineage>
</organism>
<dbReference type="Proteomes" id="UP000599109">
    <property type="component" value="Unassembled WGS sequence"/>
</dbReference>
<name>A0A937CTY3_9BURK</name>
<dbReference type="EMBL" id="JAEQNE010000004">
    <property type="protein sequence ID" value="MBL0392791.1"/>
    <property type="molecule type" value="Genomic_DNA"/>
</dbReference>
<proteinExistence type="predicted"/>
<dbReference type="RefSeq" id="WP_201675464.1">
    <property type="nucleotide sequence ID" value="NZ_JAEQNE010000004.1"/>
</dbReference>
<accession>A0A937CTY3</accession>
<reference evidence="1 2" key="1">
    <citation type="journal article" date="2017" name="Int. J. Syst. Evol. Microbiol.">
        <title>Ramlibacter monticola sp. nov., isolated from forest soil.</title>
        <authorList>
            <person name="Chaudhary D.K."/>
            <person name="Kim J."/>
        </authorList>
    </citation>
    <scope>NUCLEOTIDE SEQUENCE [LARGE SCALE GENOMIC DNA]</scope>
    <source>
        <strain evidence="1 2">KACC 19175</strain>
    </source>
</reference>
<dbReference type="AlphaFoldDB" id="A0A937CTY3"/>
<evidence type="ECO:0000313" key="2">
    <source>
        <dbReference type="Proteomes" id="UP000599109"/>
    </source>
</evidence>
<protein>
    <submittedName>
        <fullName evidence="1">Uncharacterized protein</fullName>
    </submittedName>
</protein>
<gene>
    <name evidence="1" type="ORF">JJ685_16765</name>
</gene>
<comment type="caution">
    <text evidence="1">The sequence shown here is derived from an EMBL/GenBank/DDBJ whole genome shotgun (WGS) entry which is preliminary data.</text>
</comment>
<evidence type="ECO:0000313" key="1">
    <source>
        <dbReference type="EMBL" id="MBL0392791.1"/>
    </source>
</evidence>
<keyword evidence="2" id="KW-1185">Reference proteome</keyword>
<sequence length="229" mass="24548">MDRLQAELQRLFLSPDPAPPGQARAMVLGVSGPDSWDRLGKAWQGVQADLQLPAPGIAVSGTDAHQLWFSLAEPVPAARASAFLDALRRRYLAEVPPGRVAMAPSEAMPQAGALPPAQVAPGRWSAFVAHDLAALFAEEHWLDLEPTPEAQADLLSRLQCMRPADFARSLALAGPADAEPAPAARAAQQPDPRRFLLEVMNDHAVELQLRIEAAKALLPYCEGPAGARR</sequence>